<dbReference type="AlphaFoldDB" id="A0AAI9MW67"/>
<dbReference type="EMBL" id="AAZDVE040000010">
    <property type="protein sequence ID" value="EMP9432688.1"/>
    <property type="molecule type" value="Genomic_DNA"/>
</dbReference>
<name>A0AAI9MW67_PROST</name>
<gene>
    <name evidence="2" type="primary">tssJ</name>
    <name evidence="2" type="ORF">JRA39_001729</name>
</gene>
<dbReference type="Pfam" id="PF12790">
    <property type="entry name" value="T6SS-SciN"/>
    <property type="match status" value="1"/>
</dbReference>
<sequence>MKNISQKIVVLGLCGLLAGCGLAQAVKEGTVSMKDAILYKKITTLRLDFTPRSGLNADEDQTPLATMVWVYQLKDKKAVEGAMYQALLTQSDEILKKDTLNATSVMVMPQGQVSLDEPLEKETKFVAVLGMFRNPDLSENTWRLVINREDLDADKPRVIELGDGWLRLLPLKD</sequence>
<dbReference type="NCBIfam" id="TIGR03352">
    <property type="entry name" value="VI_chp_3"/>
    <property type="match status" value="1"/>
</dbReference>
<dbReference type="PANTHER" id="PTHR37625">
    <property type="entry name" value="OUTER MEMBRANE LIPOPROTEIN-RELATED"/>
    <property type="match status" value="1"/>
</dbReference>
<feature type="chain" id="PRO_5042554442" evidence="1">
    <location>
        <begin position="26"/>
        <end position="173"/>
    </location>
</feature>
<protein>
    <submittedName>
        <fullName evidence="2">Type VI secretion system lipoprotein TssJ</fullName>
    </submittedName>
</protein>
<keyword evidence="2" id="KW-0449">Lipoprotein</keyword>
<organism evidence="2">
    <name type="scientific">Providencia stuartii</name>
    <dbReference type="NCBI Taxonomy" id="588"/>
    <lineage>
        <taxon>Bacteria</taxon>
        <taxon>Pseudomonadati</taxon>
        <taxon>Pseudomonadota</taxon>
        <taxon>Gammaproteobacteria</taxon>
        <taxon>Enterobacterales</taxon>
        <taxon>Morganellaceae</taxon>
        <taxon>Providencia</taxon>
    </lineage>
</organism>
<dbReference type="InterPro" id="IPR017734">
    <property type="entry name" value="T6SS_SciN"/>
</dbReference>
<reference evidence="2" key="1">
    <citation type="submission" date="2024-02" db="EMBL/GenBank/DDBJ databases">
        <authorList>
            <consortium name="Clinical and Environmental Microbiology Branch: Whole genome sequencing antimicrobial resistance pathogens in the healthcare setting"/>
        </authorList>
    </citation>
    <scope>NUCLEOTIDE SEQUENCE</scope>
    <source>
        <strain evidence="2">2020GO-00142</strain>
    </source>
</reference>
<accession>A0AAI9MW67</accession>
<dbReference type="PANTHER" id="PTHR37625:SF4">
    <property type="entry name" value="OUTER MEMBRANE LIPOPROTEIN"/>
    <property type="match status" value="1"/>
</dbReference>
<evidence type="ECO:0000256" key="1">
    <source>
        <dbReference type="SAM" id="SignalP"/>
    </source>
</evidence>
<dbReference type="PROSITE" id="PS51257">
    <property type="entry name" value="PROKAR_LIPOPROTEIN"/>
    <property type="match status" value="1"/>
</dbReference>
<evidence type="ECO:0000313" key="2">
    <source>
        <dbReference type="EMBL" id="EMP9432688.1"/>
    </source>
</evidence>
<dbReference type="Gene3D" id="2.60.40.4150">
    <property type="entry name" value="Type VI secretion system, lipoprotein SciN"/>
    <property type="match status" value="1"/>
</dbReference>
<comment type="caution">
    <text evidence="2">The sequence shown here is derived from an EMBL/GenBank/DDBJ whole genome shotgun (WGS) entry which is preliminary data.</text>
</comment>
<feature type="signal peptide" evidence="1">
    <location>
        <begin position="1"/>
        <end position="25"/>
    </location>
</feature>
<keyword evidence="1" id="KW-0732">Signal</keyword>
<proteinExistence type="predicted"/>
<dbReference type="InterPro" id="IPR038706">
    <property type="entry name" value="Type_VI_SciN-like_sf"/>
</dbReference>